<evidence type="ECO:0000313" key="2">
    <source>
        <dbReference type="EMBL" id="CZT03844.1"/>
    </source>
</evidence>
<dbReference type="AlphaFoldDB" id="A0A1E1L007"/>
<gene>
    <name evidence="2" type="ORF">RAG0_10469</name>
</gene>
<sequence>MTSQPPQNSSPPPVYKPFTLRFQQSPLGSHPLPDLPPPPPSYKRSPSPTPSTTSQPSLHELPKYTPRAPVTSSSTTISPTPKAQPDPGLTTWAAWNPLNWISASASQRNHFTTGRRQRDPMAGRVGTDLDACEQYDIEQRESREAKGDAGGEVARDISMMNINFEQYHIDDDD</sequence>
<dbReference type="OrthoDB" id="3557909at2759"/>
<keyword evidence="3" id="KW-1185">Reference proteome</keyword>
<organism evidence="2 3">
    <name type="scientific">Rhynchosporium agropyri</name>
    <dbReference type="NCBI Taxonomy" id="914238"/>
    <lineage>
        <taxon>Eukaryota</taxon>
        <taxon>Fungi</taxon>
        <taxon>Dikarya</taxon>
        <taxon>Ascomycota</taxon>
        <taxon>Pezizomycotina</taxon>
        <taxon>Leotiomycetes</taxon>
        <taxon>Helotiales</taxon>
        <taxon>Ploettnerulaceae</taxon>
        <taxon>Rhynchosporium</taxon>
    </lineage>
</organism>
<feature type="compositionally biased region" description="Low complexity" evidence="1">
    <location>
        <begin position="71"/>
        <end position="81"/>
    </location>
</feature>
<feature type="compositionally biased region" description="Low complexity" evidence="1">
    <location>
        <begin position="42"/>
        <end position="58"/>
    </location>
</feature>
<evidence type="ECO:0000256" key="1">
    <source>
        <dbReference type="SAM" id="MobiDB-lite"/>
    </source>
</evidence>
<proteinExistence type="predicted"/>
<name>A0A1E1L007_9HELO</name>
<feature type="region of interest" description="Disordered" evidence="1">
    <location>
        <begin position="107"/>
        <end position="126"/>
    </location>
</feature>
<feature type="region of interest" description="Disordered" evidence="1">
    <location>
        <begin position="1"/>
        <end position="90"/>
    </location>
</feature>
<accession>A0A1E1L007</accession>
<dbReference type="EMBL" id="FJUX01000065">
    <property type="protein sequence ID" value="CZT03844.1"/>
    <property type="molecule type" value="Genomic_DNA"/>
</dbReference>
<evidence type="ECO:0000313" key="3">
    <source>
        <dbReference type="Proteomes" id="UP000178912"/>
    </source>
</evidence>
<dbReference type="Proteomes" id="UP000178912">
    <property type="component" value="Unassembled WGS sequence"/>
</dbReference>
<protein>
    <submittedName>
        <fullName evidence="2">Uncharacterized protein</fullName>
    </submittedName>
</protein>
<reference evidence="3" key="1">
    <citation type="submission" date="2016-03" db="EMBL/GenBank/DDBJ databases">
        <authorList>
            <person name="Guldener U."/>
        </authorList>
    </citation>
    <scope>NUCLEOTIDE SEQUENCE [LARGE SCALE GENOMIC DNA]</scope>
    <source>
        <strain evidence="3">04CH-RAC-A.6.1</strain>
    </source>
</reference>